<dbReference type="PROSITE" id="PS00463">
    <property type="entry name" value="ZN2_CY6_FUNGAL_1"/>
    <property type="match status" value="1"/>
</dbReference>
<evidence type="ECO:0000313" key="9">
    <source>
        <dbReference type="EMBL" id="KEY73420.1"/>
    </source>
</evidence>
<dbReference type="HOGENOM" id="CLU_007091_3_0_1"/>
<dbReference type="InterPro" id="IPR001138">
    <property type="entry name" value="Zn2Cys6_DnaBD"/>
</dbReference>
<dbReference type="GO" id="GO:0000978">
    <property type="term" value="F:RNA polymerase II cis-regulatory region sequence-specific DNA binding"/>
    <property type="evidence" value="ECO:0007669"/>
    <property type="project" value="TreeGrafter"/>
</dbReference>
<dbReference type="Pfam" id="PF00172">
    <property type="entry name" value="Zn_clus"/>
    <property type="match status" value="1"/>
</dbReference>
<feature type="domain" description="Zn(2)-C6 fungal-type" evidence="8">
    <location>
        <begin position="14"/>
        <end position="43"/>
    </location>
</feature>
<keyword evidence="6" id="KW-0539">Nucleus</keyword>
<keyword evidence="5" id="KW-0804">Transcription</keyword>
<dbReference type="PANTHER" id="PTHR31944:SF129">
    <property type="entry name" value="ASPYRIDONES CLUSTER REGULATOR APDR-RELATED"/>
    <property type="match status" value="1"/>
</dbReference>
<dbReference type="SUPFAM" id="SSF57701">
    <property type="entry name" value="Zn2/Cys6 DNA-binding domain"/>
    <property type="match status" value="1"/>
</dbReference>
<keyword evidence="1" id="KW-0479">Metal-binding</keyword>
<dbReference type="GO" id="GO:0006351">
    <property type="term" value="P:DNA-templated transcription"/>
    <property type="evidence" value="ECO:0007669"/>
    <property type="project" value="InterPro"/>
</dbReference>
<dbReference type="OrthoDB" id="4337792at2759"/>
<dbReference type="GO" id="GO:0005634">
    <property type="term" value="C:nucleus"/>
    <property type="evidence" value="ECO:0007669"/>
    <property type="project" value="TreeGrafter"/>
</dbReference>
<evidence type="ECO:0000256" key="3">
    <source>
        <dbReference type="ARBA" id="ARBA00023015"/>
    </source>
</evidence>
<evidence type="ECO:0000256" key="1">
    <source>
        <dbReference type="ARBA" id="ARBA00022723"/>
    </source>
</evidence>
<keyword evidence="2" id="KW-0862">Zinc</keyword>
<protein>
    <recommendedName>
        <fullName evidence="8">Zn(2)-C6 fungal-type domain-containing protein</fullName>
    </recommendedName>
</protein>
<dbReference type="GO" id="GO:0008270">
    <property type="term" value="F:zinc ion binding"/>
    <property type="evidence" value="ECO:0007669"/>
    <property type="project" value="InterPro"/>
</dbReference>
<keyword evidence="3" id="KW-0805">Transcription regulation</keyword>
<dbReference type="PROSITE" id="PS50048">
    <property type="entry name" value="ZN2_CY6_FUNGAL_2"/>
    <property type="match status" value="1"/>
</dbReference>
<dbReference type="InterPro" id="IPR007219">
    <property type="entry name" value="XnlR_reg_dom"/>
</dbReference>
<organism evidence="9 10">
    <name type="scientific">Stachybotrys chartarum (strain CBS 109288 / IBT 7711)</name>
    <name type="common">Toxic black mold</name>
    <name type="synonym">Stilbospora chartarum</name>
    <dbReference type="NCBI Taxonomy" id="1280523"/>
    <lineage>
        <taxon>Eukaryota</taxon>
        <taxon>Fungi</taxon>
        <taxon>Dikarya</taxon>
        <taxon>Ascomycota</taxon>
        <taxon>Pezizomycotina</taxon>
        <taxon>Sordariomycetes</taxon>
        <taxon>Hypocreomycetidae</taxon>
        <taxon>Hypocreales</taxon>
        <taxon>Stachybotryaceae</taxon>
        <taxon>Stachybotrys</taxon>
    </lineage>
</organism>
<keyword evidence="4" id="KW-0238">DNA-binding</keyword>
<evidence type="ECO:0000256" key="2">
    <source>
        <dbReference type="ARBA" id="ARBA00022833"/>
    </source>
</evidence>
<dbReference type="CDD" id="cd12148">
    <property type="entry name" value="fungal_TF_MHR"/>
    <property type="match status" value="1"/>
</dbReference>
<feature type="compositionally biased region" description="Polar residues" evidence="7">
    <location>
        <begin position="414"/>
        <end position="424"/>
    </location>
</feature>
<name>A0A084B791_STACB</name>
<evidence type="ECO:0000256" key="7">
    <source>
        <dbReference type="SAM" id="MobiDB-lite"/>
    </source>
</evidence>
<gene>
    <name evidence="9" type="ORF">S7711_06839</name>
</gene>
<dbReference type="InterPro" id="IPR036864">
    <property type="entry name" value="Zn2-C6_fun-type_DNA-bd_sf"/>
</dbReference>
<sequence>MEPQPRRRRRPALSCIECRRRKVKCDRNNPCAHCVAAKSPCRYRSYGCHEGAVRQPLQVATQNRLAPISPAADGAASSPELLAGWTPELRVTGSVEPKAAPAVAATPASTSHSSYQSLLQRHEPLQGFHGLLNCMTERNVSSSAATPSISRPSENNPTHQVELPGFSATMYKGRILTSSHRIGVTHELATIYECWSKAFSDSGETPFADEEARAIAAQVRDLAQRCKLLSKTMKLERPSIFLSWNDFQLELPSREESDTMASLYFQFFESSFRVLHRPTFWADYQKYWEEPGSLAIEARLKILLVVAAGSSVYESSAKQHLRLRKIGFRWVFAAHTWLSSPTEKDRLTMTGLQIHCLTILVRQNLNIGGDLIWDSASSLLHRSMQLDSALPPRIAIGDYDTEPPSNINDEELSEGSTNTRSHPSHVFTDTSIQRVLLESLPSRLRTVQLLNGLKVQVSYEDILSLSREIKGQLRDISKFLNSFRKDRLTTFHRNLLDFLVRRFLVLLHSSFATKARTDPMYHYSLTTTVEASLALIHPEPDETYARLIARGGGSYREGMMCAKMTIGVELISQTEARRQDGTLRRTPNTRELLKEAVKKSLWLAFERIQQQAETSIKGPLFAGMILAQVQAIEDEVDEHVKILSCAKESLERLQSLLQTLIDASALPCPSEDVDWAASASEPGMEDFVFGWGLDFLTSEWN</sequence>
<evidence type="ECO:0000259" key="8">
    <source>
        <dbReference type="PROSITE" id="PS50048"/>
    </source>
</evidence>
<keyword evidence="10" id="KW-1185">Reference proteome</keyword>
<dbReference type="InterPro" id="IPR051430">
    <property type="entry name" value="Fungal_TF_Env_Response"/>
</dbReference>
<dbReference type="AlphaFoldDB" id="A0A084B791"/>
<proteinExistence type="predicted"/>
<dbReference type="Gene3D" id="4.10.240.10">
    <property type="entry name" value="Zn(2)-C6 fungal-type DNA-binding domain"/>
    <property type="match status" value="1"/>
</dbReference>
<evidence type="ECO:0000313" key="10">
    <source>
        <dbReference type="Proteomes" id="UP000028045"/>
    </source>
</evidence>
<dbReference type="Pfam" id="PF04082">
    <property type="entry name" value="Fungal_trans"/>
    <property type="match status" value="1"/>
</dbReference>
<feature type="region of interest" description="Disordered" evidence="7">
    <location>
        <begin position="405"/>
        <end position="424"/>
    </location>
</feature>
<evidence type="ECO:0000256" key="4">
    <source>
        <dbReference type="ARBA" id="ARBA00023125"/>
    </source>
</evidence>
<dbReference type="EMBL" id="KL647843">
    <property type="protein sequence ID" value="KEY73420.1"/>
    <property type="molecule type" value="Genomic_DNA"/>
</dbReference>
<dbReference type="PANTHER" id="PTHR31944">
    <property type="entry name" value="HEME-RESPONSIVE ZINC FINGER TRANSCRIPTION FACTOR HAP1"/>
    <property type="match status" value="1"/>
</dbReference>
<dbReference type="CDD" id="cd00067">
    <property type="entry name" value="GAL4"/>
    <property type="match status" value="1"/>
</dbReference>
<dbReference type="GO" id="GO:0001228">
    <property type="term" value="F:DNA-binding transcription activator activity, RNA polymerase II-specific"/>
    <property type="evidence" value="ECO:0007669"/>
    <property type="project" value="TreeGrafter"/>
</dbReference>
<accession>A0A084B791</accession>
<reference evidence="9 10" key="1">
    <citation type="journal article" date="2014" name="BMC Genomics">
        <title>Comparative genome sequencing reveals chemotype-specific gene clusters in the toxigenic black mold Stachybotrys.</title>
        <authorList>
            <person name="Semeiks J."/>
            <person name="Borek D."/>
            <person name="Otwinowski Z."/>
            <person name="Grishin N.V."/>
        </authorList>
    </citation>
    <scope>NUCLEOTIDE SEQUENCE [LARGE SCALE GENOMIC DNA]</scope>
    <source>
        <strain evidence="10">CBS 109288 / IBT 7711</strain>
    </source>
</reference>
<evidence type="ECO:0000256" key="5">
    <source>
        <dbReference type="ARBA" id="ARBA00023163"/>
    </source>
</evidence>
<dbReference type="Proteomes" id="UP000028045">
    <property type="component" value="Unassembled WGS sequence"/>
</dbReference>
<evidence type="ECO:0000256" key="6">
    <source>
        <dbReference type="ARBA" id="ARBA00023242"/>
    </source>
</evidence>
<dbReference type="SMART" id="SM00066">
    <property type="entry name" value="GAL4"/>
    <property type="match status" value="1"/>
</dbReference>